<evidence type="ECO:0000313" key="3">
    <source>
        <dbReference type="Proteomes" id="UP000188268"/>
    </source>
</evidence>
<proteinExistence type="predicted"/>
<protein>
    <submittedName>
        <fullName evidence="2">Cobalt chelatase subunit</fullName>
    </submittedName>
</protein>
<dbReference type="Proteomes" id="UP000188268">
    <property type="component" value="Unassembled WGS sequence"/>
</dbReference>
<keyword evidence="3" id="KW-1185">Reference proteome</keyword>
<feature type="region of interest" description="Disordered" evidence="1">
    <location>
        <begin position="91"/>
        <end position="150"/>
    </location>
</feature>
<organism evidence="2 3">
    <name type="scientific">Corchorus capsularis</name>
    <name type="common">Jute</name>
    <dbReference type="NCBI Taxonomy" id="210143"/>
    <lineage>
        <taxon>Eukaryota</taxon>
        <taxon>Viridiplantae</taxon>
        <taxon>Streptophyta</taxon>
        <taxon>Embryophyta</taxon>
        <taxon>Tracheophyta</taxon>
        <taxon>Spermatophyta</taxon>
        <taxon>Magnoliopsida</taxon>
        <taxon>eudicotyledons</taxon>
        <taxon>Gunneridae</taxon>
        <taxon>Pentapetalae</taxon>
        <taxon>rosids</taxon>
        <taxon>malvids</taxon>
        <taxon>Malvales</taxon>
        <taxon>Malvaceae</taxon>
        <taxon>Grewioideae</taxon>
        <taxon>Apeibeae</taxon>
        <taxon>Corchorus</taxon>
    </lineage>
</organism>
<name>A0A1R3K036_COCAP</name>
<dbReference type="AlphaFoldDB" id="A0A1R3K036"/>
<dbReference type="EMBL" id="AWWV01006656">
    <property type="protein sequence ID" value="OMP00416.1"/>
    <property type="molecule type" value="Genomic_DNA"/>
</dbReference>
<gene>
    <name evidence="2" type="ORF">CCACVL1_03350</name>
</gene>
<sequence>MGGWLTTELKLETRTLQEAGEVREANVEAWSQGVTSKDKVWRPKKKVDKGPVVTEDLEEAEQVDGDATMDDQFVEDTLILDDESDKTIEEGVSNAGPVEDGLVNLGEGEQPIDSRLPKPSASVTLVKPKEGVGKSQGLHPRKTSAFKSGGPKIKDVAISKVTSASAKKGVGGVGKTLKDRGR</sequence>
<evidence type="ECO:0000256" key="1">
    <source>
        <dbReference type="SAM" id="MobiDB-lite"/>
    </source>
</evidence>
<reference evidence="2 3" key="1">
    <citation type="submission" date="2013-09" db="EMBL/GenBank/DDBJ databases">
        <title>Corchorus capsularis genome sequencing.</title>
        <authorList>
            <person name="Alam M."/>
            <person name="Haque M.S."/>
            <person name="Islam M.S."/>
            <person name="Emdad E.M."/>
            <person name="Islam M.M."/>
            <person name="Ahmed B."/>
            <person name="Halim A."/>
            <person name="Hossen Q.M.M."/>
            <person name="Hossain M.Z."/>
            <person name="Ahmed R."/>
            <person name="Khan M.M."/>
            <person name="Islam R."/>
            <person name="Rashid M.M."/>
            <person name="Khan S.A."/>
            <person name="Rahman M.S."/>
            <person name="Alam M."/>
        </authorList>
    </citation>
    <scope>NUCLEOTIDE SEQUENCE [LARGE SCALE GENOMIC DNA]</scope>
    <source>
        <strain evidence="3">cv. CVL-1</strain>
        <tissue evidence="2">Whole seedling</tissue>
    </source>
</reference>
<dbReference type="Gramene" id="OMP00416">
    <property type="protein sequence ID" value="OMP00416"/>
    <property type="gene ID" value="CCACVL1_03350"/>
</dbReference>
<comment type="caution">
    <text evidence="2">The sequence shown here is derived from an EMBL/GenBank/DDBJ whole genome shotgun (WGS) entry which is preliminary data.</text>
</comment>
<evidence type="ECO:0000313" key="2">
    <source>
        <dbReference type="EMBL" id="OMP00416.1"/>
    </source>
</evidence>
<accession>A0A1R3K036</accession>